<accession>A0AA88R295</accession>
<proteinExistence type="predicted"/>
<protein>
    <submittedName>
        <fullName evidence="1">Uncharacterized protein</fullName>
    </submittedName>
</protein>
<dbReference type="Proteomes" id="UP001187471">
    <property type="component" value="Unassembled WGS sequence"/>
</dbReference>
<name>A0AA88R295_9ASTE</name>
<reference evidence="1" key="1">
    <citation type="submission" date="2022-12" db="EMBL/GenBank/DDBJ databases">
        <title>Draft genome assemblies for two species of Escallonia (Escalloniales).</title>
        <authorList>
            <person name="Chanderbali A."/>
            <person name="Dervinis C."/>
            <person name="Anghel I."/>
            <person name="Soltis D."/>
            <person name="Soltis P."/>
            <person name="Zapata F."/>
        </authorList>
    </citation>
    <scope>NUCLEOTIDE SEQUENCE</scope>
    <source>
        <strain evidence="1">UCBG92.1500</strain>
        <tissue evidence="1">Leaf</tissue>
    </source>
</reference>
<dbReference type="EMBL" id="JAVXUO010002370">
    <property type="protein sequence ID" value="KAK2973806.1"/>
    <property type="molecule type" value="Genomic_DNA"/>
</dbReference>
<organism evidence="1 2">
    <name type="scientific">Escallonia rubra</name>
    <dbReference type="NCBI Taxonomy" id="112253"/>
    <lineage>
        <taxon>Eukaryota</taxon>
        <taxon>Viridiplantae</taxon>
        <taxon>Streptophyta</taxon>
        <taxon>Embryophyta</taxon>
        <taxon>Tracheophyta</taxon>
        <taxon>Spermatophyta</taxon>
        <taxon>Magnoliopsida</taxon>
        <taxon>eudicotyledons</taxon>
        <taxon>Gunneridae</taxon>
        <taxon>Pentapetalae</taxon>
        <taxon>asterids</taxon>
        <taxon>campanulids</taxon>
        <taxon>Escalloniales</taxon>
        <taxon>Escalloniaceae</taxon>
        <taxon>Escallonia</taxon>
    </lineage>
</organism>
<dbReference type="AlphaFoldDB" id="A0AA88R295"/>
<keyword evidence="2" id="KW-1185">Reference proteome</keyword>
<sequence>MYNLCAHWVKSFLNETFFAGMMTSGRSENIHSFSDMHAEEDGDFKTMTSKAALSSDHPIQQKTGYCYTNDKDIIQHILYIFKKKKIIDLTLYYILPRWTINDR</sequence>
<evidence type="ECO:0000313" key="2">
    <source>
        <dbReference type="Proteomes" id="UP001187471"/>
    </source>
</evidence>
<gene>
    <name evidence="1" type="ORF">RJ640_008211</name>
</gene>
<comment type="caution">
    <text evidence="1">The sequence shown here is derived from an EMBL/GenBank/DDBJ whole genome shotgun (WGS) entry which is preliminary data.</text>
</comment>
<evidence type="ECO:0000313" key="1">
    <source>
        <dbReference type="EMBL" id="KAK2973806.1"/>
    </source>
</evidence>